<evidence type="ECO:0000256" key="8">
    <source>
        <dbReference type="ARBA" id="ARBA00022989"/>
    </source>
</evidence>
<name>A0AAW9JSI2_CARML</name>
<comment type="similarity">
    <text evidence="2">Belongs to the ABC-4 integral membrane protein family. HrtB subfamily.</text>
</comment>
<feature type="transmembrane region" description="Helical" evidence="11">
    <location>
        <begin position="241"/>
        <end position="263"/>
    </location>
</feature>
<dbReference type="GO" id="GO:0005886">
    <property type="term" value="C:plasma membrane"/>
    <property type="evidence" value="ECO:0007669"/>
    <property type="project" value="UniProtKB-SubCell"/>
</dbReference>
<dbReference type="RefSeq" id="WP_322808718.1">
    <property type="nucleotide sequence ID" value="NZ_JAVBVO010000003.1"/>
</dbReference>
<keyword evidence="8 11" id="KW-1133">Transmembrane helix</keyword>
<keyword evidence="7 11" id="KW-0812">Transmembrane</keyword>
<proteinExistence type="inferred from homology"/>
<dbReference type="Proteomes" id="UP001290462">
    <property type="component" value="Unassembled WGS sequence"/>
</dbReference>
<keyword evidence="9 11" id="KW-0472">Membrane</keyword>
<evidence type="ECO:0000313" key="14">
    <source>
        <dbReference type="EMBL" id="MDZ5758244.1"/>
    </source>
</evidence>
<reference evidence="14" key="1">
    <citation type="submission" date="2023-08" db="EMBL/GenBank/DDBJ databases">
        <title>Genomic characterization of piscicolin 126 produced by Carnobacterium maltaromaticum CM22 strain isolated from salmon (Salmo salar).</title>
        <authorList>
            <person name="Gonzalez-Gragera E."/>
            <person name="Garcia-Lopez J.D."/>
            <person name="Teso-Perez C."/>
            <person name="Gimenez-Hernandez I."/>
            <person name="Peralta-Sanchez J.M."/>
            <person name="Valdivia E."/>
            <person name="Montalban-Lopez M."/>
            <person name="Martin-Platero A.M."/>
            <person name="Banos A."/>
            <person name="Martinez-Bueno M."/>
        </authorList>
    </citation>
    <scope>NUCLEOTIDE SEQUENCE</scope>
    <source>
        <strain evidence="14">CM22</strain>
    </source>
</reference>
<evidence type="ECO:0000256" key="11">
    <source>
        <dbReference type="SAM" id="Phobius"/>
    </source>
</evidence>
<feature type="domain" description="MacB-like periplasmic core" evidence="13">
    <location>
        <begin position="21"/>
        <end position="188"/>
    </location>
</feature>
<feature type="domain" description="ABC3 transporter permease C-terminal" evidence="12">
    <location>
        <begin position="243"/>
        <end position="352"/>
    </location>
</feature>
<dbReference type="PANTHER" id="PTHR43738:SF1">
    <property type="entry name" value="HEMIN TRANSPORT SYSTEM PERMEASE PROTEIN HRTB-RELATED"/>
    <property type="match status" value="1"/>
</dbReference>
<comment type="subcellular location">
    <subcellularLocation>
        <location evidence="1">Cell membrane</location>
        <topology evidence="1">Multi-pass membrane protein</topology>
    </subcellularLocation>
</comment>
<feature type="transmembrane region" description="Helical" evidence="11">
    <location>
        <begin position="283"/>
        <end position="306"/>
    </location>
</feature>
<dbReference type="PANTHER" id="PTHR43738">
    <property type="entry name" value="ABC TRANSPORTER, MEMBRANE PROTEIN"/>
    <property type="match status" value="1"/>
</dbReference>
<comment type="function">
    <text evidence="10">Part of the ABC transporter complex hrt involved in hemin import. Responsible for the translocation of the substrate across the membrane.</text>
</comment>
<keyword evidence="6" id="KW-1003">Cell membrane</keyword>
<dbReference type="InterPro" id="IPR025857">
    <property type="entry name" value="MacB_PCD"/>
</dbReference>
<dbReference type="Pfam" id="PF12704">
    <property type="entry name" value="MacB_PCD"/>
    <property type="match status" value="1"/>
</dbReference>
<evidence type="ECO:0000259" key="12">
    <source>
        <dbReference type="Pfam" id="PF02687"/>
    </source>
</evidence>
<evidence type="ECO:0000256" key="10">
    <source>
        <dbReference type="ARBA" id="ARBA00024973"/>
    </source>
</evidence>
<organism evidence="14 15">
    <name type="scientific">Carnobacterium maltaromaticum</name>
    <name type="common">Carnobacterium piscicola</name>
    <dbReference type="NCBI Taxonomy" id="2751"/>
    <lineage>
        <taxon>Bacteria</taxon>
        <taxon>Bacillati</taxon>
        <taxon>Bacillota</taxon>
        <taxon>Bacilli</taxon>
        <taxon>Lactobacillales</taxon>
        <taxon>Carnobacteriaceae</taxon>
        <taxon>Carnobacterium</taxon>
    </lineage>
</organism>
<evidence type="ECO:0000256" key="1">
    <source>
        <dbReference type="ARBA" id="ARBA00004651"/>
    </source>
</evidence>
<evidence type="ECO:0000259" key="13">
    <source>
        <dbReference type="Pfam" id="PF12704"/>
    </source>
</evidence>
<feature type="transmembrane region" description="Helical" evidence="11">
    <location>
        <begin position="15"/>
        <end position="36"/>
    </location>
</feature>
<gene>
    <name evidence="14" type="ORF">RAK27_06175</name>
</gene>
<evidence type="ECO:0000256" key="6">
    <source>
        <dbReference type="ARBA" id="ARBA00022475"/>
    </source>
</evidence>
<keyword evidence="5" id="KW-0813">Transport</keyword>
<comment type="subunit">
    <text evidence="3">The complex is composed of two ATP-binding proteins (HrtA), two transmembrane proteins (HrtB) and a solute-binding protein.</text>
</comment>
<dbReference type="AlphaFoldDB" id="A0AAW9JSI2"/>
<evidence type="ECO:0000256" key="3">
    <source>
        <dbReference type="ARBA" id="ARBA00011131"/>
    </source>
</evidence>
<feature type="transmembrane region" description="Helical" evidence="11">
    <location>
        <begin position="326"/>
        <end position="347"/>
    </location>
</feature>
<dbReference type="InterPro" id="IPR051125">
    <property type="entry name" value="ABC-4/HrtB_transporter"/>
</dbReference>
<sequence length="362" mass="39807">MFLAWREIKHTKVRYALIGFIMILIIWLVLFVTGLANGLASDNASAIKESPASYYVLEKGADNRFARSTVTSDEWQMIQQKLKADATPLSIQMSTISNSKGEEKTDISYFLLEPSSFQEPQLSSGKFQKTDPKKVIVDEKLQRNGYKIGDSIKDTVSETVFTISGFTKNQTYSHTGVVFLSPEQWKSIKQPQKTDAITYNAIALDISKSKAETLSFKGLDVVPQNDIVQNIPGYSEEQGSLTMMIAFLYIIAAFVLTVFFYVITLQKIDQFGMLKAIGAKTSYLGRSLFMQITLISIFSLLIGNGLTYGTAAILPASMPFKLTGTTALLSSILFLAVALIGALLSLYKVAKVDAIEAIGGTN</sequence>
<protein>
    <recommendedName>
        <fullName evidence="4">Putative hemin transport system permease protein HrtB</fullName>
    </recommendedName>
</protein>
<accession>A0AAW9JSI2</accession>
<evidence type="ECO:0000256" key="9">
    <source>
        <dbReference type="ARBA" id="ARBA00023136"/>
    </source>
</evidence>
<dbReference type="Pfam" id="PF02687">
    <property type="entry name" value="FtsX"/>
    <property type="match status" value="1"/>
</dbReference>
<evidence type="ECO:0000256" key="2">
    <source>
        <dbReference type="ARBA" id="ARBA00008697"/>
    </source>
</evidence>
<evidence type="ECO:0000256" key="5">
    <source>
        <dbReference type="ARBA" id="ARBA00022448"/>
    </source>
</evidence>
<evidence type="ECO:0000313" key="15">
    <source>
        <dbReference type="Proteomes" id="UP001290462"/>
    </source>
</evidence>
<evidence type="ECO:0000256" key="7">
    <source>
        <dbReference type="ARBA" id="ARBA00022692"/>
    </source>
</evidence>
<dbReference type="InterPro" id="IPR003838">
    <property type="entry name" value="ABC3_permease_C"/>
</dbReference>
<evidence type="ECO:0000256" key="4">
    <source>
        <dbReference type="ARBA" id="ARBA00016962"/>
    </source>
</evidence>
<comment type="caution">
    <text evidence="14">The sequence shown here is derived from an EMBL/GenBank/DDBJ whole genome shotgun (WGS) entry which is preliminary data.</text>
</comment>
<dbReference type="EMBL" id="JAVBVO010000003">
    <property type="protein sequence ID" value="MDZ5758244.1"/>
    <property type="molecule type" value="Genomic_DNA"/>
</dbReference>